<organism evidence="1">
    <name type="scientific">marine metagenome</name>
    <dbReference type="NCBI Taxonomy" id="408172"/>
    <lineage>
        <taxon>unclassified sequences</taxon>
        <taxon>metagenomes</taxon>
        <taxon>ecological metagenomes</taxon>
    </lineage>
</organism>
<proteinExistence type="predicted"/>
<sequence>MSVHLADYFSVPTVRPDNATTLENNGGLAVIWILELTAHRRCVLVRYCPNKLPIIG</sequence>
<evidence type="ECO:0000313" key="1">
    <source>
        <dbReference type="EMBL" id="SVB56512.1"/>
    </source>
</evidence>
<accession>A0A382F1J9</accession>
<dbReference type="AlphaFoldDB" id="A0A382F1J9"/>
<name>A0A382F1J9_9ZZZZ</name>
<dbReference type="EMBL" id="UINC01047347">
    <property type="protein sequence ID" value="SVB56512.1"/>
    <property type="molecule type" value="Genomic_DNA"/>
</dbReference>
<reference evidence="1" key="1">
    <citation type="submission" date="2018-05" db="EMBL/GenBank/DDBJ databases">
        <authorList>
            <person name="Lanie J.A."/>
            <person name="Ng W.-L."/>
            <person name="Kazmierczak K.M."/>
            <person name="Andrzejewski T.M."/>
            <person name="Davidsen T.M."/>
            <person name="Wayne K.J."/>
            <person name="Tettelin H."/>
            <person name="Glass J.I."/>
            <person name="Rusch D."/>
            <person name="Podicherti R."/>
            <person name="Tsui H.-C.T."/>
            <person name="Winkler M.E."/>
        </authorList>
    </citation>
    <scope>NUCLEOTIDE SEQUENCE</scope>
</reference>
<gene>
    <name evidence="1" type="ORF">METZ01_LOCUS209366</name>
</gene>
<protein>
    <submittedName>
        <fullName evidence="1">Uncharacterized protein</fullName>
    </submittedName>
</protein>